<feature type="chain" id="PRO_5019414886" evidence="2">
    <location>
        <begin position="22"/>
        <end position="642"/>
    </location>
</feature>
<evidence type="ECO:0000256" key="2">
    <source>
        <dbReference type="SAM" id="SignalP"/>
    </source>
</evidence>
<keyword evidence="2" id="KW-0732">Signal</keyword>
<sequence length="642" mass="71641">MMMRKLLLSTLVLGLLTGCGSDDTQEQPVDPITSPKKSKYLTVDIKPDAKFEGQFEVYLGRYADQLKDWLQSDQARDLNKDDHIDERDAHLDGVFNPPETPLIIDADEMHQLLSSNPDGLGAGSARGDIFVDGHYGIFDALRYLAFTRSDLKLENIKEPIETGRDTFEFSVSWDSNGDGTFDEQDNDIYANFQSPDWHSRIKFDGGELTTLNGTLDGLGPQGEAHYERLDQMLIQPGMTIRFQPFSPEMTQRRRWVQDREMARLQESGGKVVLPQLIVMKSMNTQPLVLQNLEITAHDMRPDIFQPGVITKMDIFLSAADSGLDVAFNYWPSLSTGATVEHFGLFRVDGLASEVARGWTTGWGEMVADNDFNPLSKCDFSSPAGGSQDLVVDPEHCRLDWQSSFGGTKMHIMSDVWVINQPEEYALALYGDHYQLFGMEEYSGKATTERDFSPQEDGSDIMTLQVFDLPDDSGSASDKAILKPEHFGWGIADCTECHNAEKAPLGHGGYSWPINSSDGFSETQPYYCATCHGNNGAPQGHGETARCFWCHAGDSNTPKHHGEASTRKLYQGDEIKSNDKIYNSSQGGVPDPNDPNDLSVLPRDKDGNYSEYQEIWSSVNSDWDMSRVFPDPYSCMTCHPNSN</sequence>
<feature type="signal peptide" evidence="2">
    <location>
        <begin position="1"/>
        <end position="21"/>
    </location>
</feature>
<feature type="region of interest" description="Disordered" evidence="1">
    <location>
        <begin position="577"/>
        <end position="605"/>
    </location>
</feature>
<evidence type="ECO:0000313" key="4">
    <source>
        <dbReference type="Proteomes" id="UP000282060"/>
    </source>
</evidence>
<dbReference type="Proteomes" id="UP000282060">
    <property type="component" value="Unassembled WGS sequence"/>
</dbReference>
<proteinExistence type="predicted"/>
<protein>
    <submittedName>
        <fullName evidence="3">Uncharacterized protein</fullName>
    </submittedName>
</protein>
<keyword evidence="4" id="KW-1185">Reference proteome</keyword>
<dbReference type="AlphaFoldDB" id="A0A431WDG9"/>
<dbReference type="SUPFAM" id="SSF48695">
    <property type="entry name" value="Multiheme cytochromes"/>
    <property type="match status" value="1"/>
</dbReference>
<evidence type="ECO:0000313" key="3">
    <source>
        <dbReference type="EMBL" id="RTR33592.1"/>
    </source>
</evidence>
<dbReference type="OrthoDB" id="6245000at2"/>
<evidence type="ECO:0000256" key="1">
    <source>
        <dbReference type="SAM" id="MobiDB-lite"/>
    </source>
</evidence>
<dbReference type="PROSITE" id="PS51257">
    <property type="entry name" value="PROKAR_LIPOPROTEIN"/>
    <property type="match status" value="1"/>
</dbReference>
<organism evidence="3 4">
    <name type="scientific">Shewanella atlantica</name>
    <dbReference type="NCBI Taxonomy" id="271099"/>
    <lineage>
        <taxon>Bacteria</taxon>
        <taxon>Pseudomonadati</taxon>
        <taxon>Pseudomonadota</taxon>
        <taxon>Gammaproteobacteria</taxon>
        <taxon>Alteromonadales</taxon>
        <taxon>Shewanellaceae</taxon>
        <taxon>Shewanella</taxon>
    </lineage>
</organism>
<accession>A0A431WDG9</accession>
<dbReference type="InterPro" id="IPR036280">
    <property type="entry name" value="Multihaem_cyt_sf"/>
</dbReference>
<name>A0A431WDG9_9GAMM</name>
<gene>
    <name evidence="3" type="ORF">EKG39_07680</name>
</gene>
<comment type="caution">
    <text evidence="3">The sequence shown here is derived from an EMBL/GenBank/DDBJ whole genome shotgun (WGS) entry which is preliminary data.</text>
</comment>
<reference evidence="3 4" key="1">
    <citation type="submission" date="2018-12" db="EMBL/GenBank/DDBJ databases">
        <authorList>
            <person name="Yu L."/>
        </authorList>
    </citation>
    <scope>NUCLEOTIDE SEQUENCE [LARGE SCALE GENOMIC DNA]</scope>
    <source>
        <strain evidence="3 4">HAW-EB5</strain>
    </source>
</reference>
<dbReference type="EMBL" id="RXNV01000002">
    <property type="protein sequence ID" value="RTR33592.1"/>
    <property type="molecule type" value="Genomic_DNA"/>
</dbReference>